<evidence type="ECO:0000313" key="1">
    <source>
        <dbReference type="EMBL" id="CDZ88953.1"/>
    </source>
</evidence>
<name>A0A098BJT0_9NOCA</name>
<organism evidence="1 2">
    <name type="scientific">Rhodococcus ruber</name>
    <dbReference type="NCBI Taxonomy" id="1830"/>
    <lineage>
        <taxon>Bacteria</taxon>
        <taxon>Bacillati</taxon>
        <taxon>Actinomycetota</taxon>
        <taxon>Actinomycetes</taxon>
        <taxon>Mycobacteriales</taxon>
        <taxon>Nocardiaceae</taxon>
        <taxon>Rhodococcus</taxon>
    </lineage>
</organism>
<sequence length="63" mass="5983">MGVPFPGDAEGGEVCAGLGGALFGELLQGFGLGNAGGDGGSVGVHDVAPVNSVCGYTVTLMCP</sequence>
<dbReference type="EMBL" id="CCSD01000056">
    <property type="protein sequence ID" value="CDZ88953.1"/>
    <property type="molecule type" value="Genomic_DNA"/>
</dbReference>
<dbReference type="Proteomes" id="UP000042997">
    <property type="component" value="Unassembled WGS sequence"/>
</dbReference>
<reference evidence="1 2" key="1">
    <citation type="journal article" date="2014" name="Genome Announc.">
        <title>Draft Genome Sequence of Propane- and Butane-Oxidizing Actinobacterium Rhodococcus ruber IEGM 231.</title>
        <authorList>
            <person name="Ivshina I.B."/>
            <person name="Kuyukina M.S."/>
            <person name="Krivoruchko A.V."/>
            <person name="Barbe V."/>
            <person name="Fischer C."/>
        </authorList>
    </citation>
    <scope>NUCLEOTIDE SEQUENCE [LARGE SCALE GENOMIC DNA]</scope>
</reference>
<gene>
    <name evidence="1" type="ORF">RHRU231_450120</name>
</gene>
<proteinExistence type="predicted"/>
<accession>A0A098BJT0</accession>
<protein>
    <submittedName>
        <fullName evidence="1">Uncharacterized protein</fullName>
    </submittedName>
</protein>
<dbReference type="AlphaFoldDB" id="A0A098BJT0"/>
<evidence type="ECO:0000313" key="2">
    <source>
        <dbReference type="Proteomes" id="UP000042997"/>
    </source>
</evidence>